<evidence type="ECO:0000313" key="3">
    <source>
        <dbReference type="Proteomes" id="UP000077521"/>
    </source>
</evidence>
<feature type="compositionally biased region" description="Low complexity" evidence="1">
    <location>
        <begin position="301"/>
        <end position="347"/>
    </location>
</feature>
<accession>A0A8T8ST45</accession>
<gene>
    <name evidence="2" type="ORF">A4X13_0g5654</name>
</gene>
<evidence type="ECO:0000313" key="2">
    <source>
        <dbReference type="EMBL" id="KAE8246732.1"/>
    </source>
</evidence>
<feature type="region of interest" description="Disordered" evidence="1">
    <location>
        <begin position="466"/>
        <end position="496"/>
    </location>
</feature>
<dbReference type="PANTHER" id="PTHR33324:SF2">
    <property type="entry name" value="MYB_SANT-LIKE DNA-BINDING DOMAIN-CONTAINING PROTEIN"/>
    <property type="match status" value="1"/>
</dbReference>
<feature type="compositionally biased region" description="Polar residues" evidence="1">
    <location>
        <begin position="69"/>
        <end position="78"/>
    </location>
</feature>
<reference evidence="2" key="2">
    <citation type="journal article" date="2019" name="IMA Fungus">
        <title>Genome sequencing and comparison of five Tilletia species to identify candidate genes for the detection of regulated species infecting wheat.</title>
        <authorList>
            <person name="Nguyen H.D.T."/>
            <person name="Sultana T."/>
            <person name="Kesanakurti P."/>
            <person name="Hambleton S."/>
        </authorList>
    </citation>
    <scope>NUCLEOTIDE SEQUENCE</scope>
    <source>
        <strain evidence="2">DAOMC 236416</strain>
    </source>
</reference>
<dbReference type="EMBL" id="LWDF02000459">
    <property type="protein sequence ID" value="KAE8246732.1"/>
    <property type="molecule type" value="Genomic_DNA"/>
</dbReference>
<reference evidence="2" key="1">
    <citation type="submission" date="2016-04" db="EMBL/GenBank/DDBJ databases">
        <authorList>
            <person name="Nguyen H.D."/>
            <person name="Samba Siva P."/>
            <person name="Cullis J."/>
            <person name="Levesque C.A."/>
            <person name="Hambleton S."/>
        </authorList>
    </citation>
    <scope>NUCLEOTIDE SEQUENCE</scope>
    <source>
        <strain evidence="2">DAOMC 236416</strain>
    </source>
</reference>
<dbReference type="AlphaFoldDB" id="A0A8T8ST45"/>
<evidence type="ECO:0000256" key="1">
    <source>
        <dbReference type="SAM" id="MobiDB-lite"/>
    </source>
</evidence>
<protein>
    <submittedName>
        <fullName evidence="2">Uncharacterized protein</fullName>
    </submittedName>
</protein>
<feature type="region of interest" description="Disordered" evidence="1">
    <location>
        <begin position="282"/>
        <end position="401"/>
    </location>
</feature>
<feature type="region of interest" description="Disordered" evidence="1">
    <location>
        <begin position="41"/>
        <end position="116"/>
    </location>
</feature>
<dbReference type="PANTHER" id="PTHR33324">
    <property type="entry name" value="EXPRESSED PROTEIN"/>
    <property type="match status" value="1"/>
</dbReference>
<organism evidence="2 3">
    <name type="scientific">Tilletia indica</name>
    <dbReference type="NCBI Taxonomy" id="43049"/>
    <lineage>
        <taxon>Eukaryota</taxon>
        <taxon>Fungi</taxon>
        <taxon>Dikarya</taxon>
        <taxon>Basidiomycota</taxon>
        <taxon>Ustilaginomycotina</taxon>
        <taxon>Exobasidiomycetes</taxon>
        <taxon>Tilletiales</taxon>
        <taxon>Tilletiaceae</taxon>
        <taxon>Tilletia</taxon>
    </lineage>
</organism>
<proteinExistence type="predicted"/>
<comment type="caution">
    <text evidence="2">The sequence shown here is derived from an EMBL/GenBank/DDBJ whole genome shotgun (WGS) entry which is preliminary data.</text>
</comment>
<sequence>MSPQQYIGGGSAPQNGEGEVAATARLLPAFVTAIMNAAQTQQVAAPNASPANPPPATPLNDRTLPAPGSASSALTSQREAGRMATPAEASVKQNTPAASEDKQRIPWNDDAEGPGQPTSLDILITWLSDANNYARLKGANGSKRVDCTKEISELIKAAKTKAERSPDSVSDKIRQVVKQFAAAEEFLNATGQGILDAAADKDDPAHYEREEKYVMEKAYKICPFYEALSPVLKDRAGTRSKFSHGTGDGADRAAEMLQSRAEASLGNKDDQAEEFYDGWVNSDEERGRARTGGSAQSQVNPPASAPSQEQGSQAAAGASGNTTGTPAPAASAAGAAPQPAAATTSGGKPANNANKMSGTSTGGEGKTIIGGRSSMGSAPVSGNSSKGKNKKKRMSAVEEGINVRGEKRLKVDIKAKEMEMKRTAFKDVNDHAMELMRSTPGLSRREALQKARKEYQEFFTSWDVDLLGGSSSKAKKEDGDSDDEADSSGTSIISLD</sequence>
<name>A0A8T8ST45_9BASI</name>
<dbReference type="Proteomes" id="UP000077521">
    <property type="component" value="Unassembled WGS sequence"/>
</dbReference>
<keyword evidence="3" id="KW-1185">Reference proteome</keyword>